<gene>
    <name evidence="2" type="ORF">HMPREF1541_01795</name>
</gene>
<organism evidence="2 3">
    <name type="scientific">Cyphellophora europaea (strain CBS 101466)</name>
    <name type="common">Phialophora europaea</name>
    <dbReference type="NCBI Taxonomy" id="1220924"/>
    <lineage>
        <taxon>Eukaryota</taxon>
        <taxon>Fungi</taxon>
        <taxon>Dikarya</taxon>
        <taxon>Ascomycota</taxon>
        <taxon>Pezizomycotina</taxon>
        <taxon>Eurotiomycetes</taxon>
        <taxon>Chaetothyriomycetidae</taxon>
        <taxon>Chaetothyriales</taxon>
        <taxon>Cyphellophoraceae</taxon>
        <taxon>Cyphellophora</taxon>
    </lineage>
</organism>
<keyword evidence="3" id="KW-1185">Reference proteome</keyword>
<dbReference type="InterPro" id="IPR053140">
    <property type="entry name" value="GDSL_Rv0518-like"/>
</dbReference>
<evidence type="ECO:0000313" key="3">
    <source>
        <dbReference type="Proteomes" id="UP000030752"/>
    </source>
</evidence>
<dbReference type="VEuPathDB" id="FungiDB:HMPREF1541_01795"/>
<dbReference type="RefSeq" id="XP_008714374.1">
    <property type="nucleotide sequence ID" value="XM_008716152.1"/>
</dbReference>
<dbReference type="SUPFAM" id="SSF52266">
    <property type="entry name" value="SGNH hydrolase"/>
    <property type="match status" value="1"/>
</dbReference>
<dbReference type="InterPro" id="IPR036514">
    <property type="entry name" value="SGNH_hydro_sf"/>
</dbReference>
<dbReference type="EMBL" id="KB822718">
    <property type="protein sequence ID" value="ETN42638.1"/>
    <property type="molecule type" value="Genomic_DNA"/>
</dbReference>
<evidence type="ECO:0000259" key="1">
    <source>
        <dbReference type="Pfam" id="PF13472"/>
    </source>
</evidence>
<accession>W2S3M0</accession>
<dbReference type="CDD" id="cd01830">
    <property type="entry name" value="XynE_like"/>
    <property type="match status" value="1"/>
</dbReference>
<dbReference type="AlphaFoldDB" id="W2S3M0"/>
<sequence length="399" mass="42759">MPQLTEPANLPPPPYNGSNVVFLNSTLRQTLRMSSAAEQIRIRISNAFGGSDLPITGLTVALPFNGSAGVSAIQSDTLQTVTFSGNESTLIPNGALAVSDPINLRLNPGTMLSVTLYTREGQGGSSITSHPGSRTTSWFTMGNQLSSTNLTGPLLNSTAHWYAYFISAVEAWTTLDAGSLAIVGDSITDGRGSTTDANNRWPDLLLGKLQANPSTTKIAIANQAAGGNRILADGLGPNALSRIDRDVLSQSGVKYAMIFEGVNDIGVASADHANQSIICDRIISAYDQIITRVHAHRIPIFGATITPFSGQNSTLQPYSDPIREETRQQINSWIRNSGRFDEVIDFDQVLADPEHLDQLNPLYDSGDYLHPNPAGYQALADAFPLEFFAEYAGDISGFV</sequence>
<dbReference type="InterPro" id="IPR013830">
    <property type="entry name" value="SGNH_hydro"/>
</dbReference>
<dbReference type="Proteomes" id="UP000030752">
    <property type="component" value="Unassembled WGS sequence"/>
</dbReference>
<evidence type="ECO:0000313" key="2">
    <source>
        <dbReference type="EMBL" id="ETN42638.1"/>
    </source>
</evidence>
<name>W2S3M0_CYPE1</name>
<reference evidence="2 3" key="1">
    <citation type="submission" date="2013-03" db="EMBL/GenBank/DDBJ databases">
        <title>The Genome Sequence of Phialophora europaea CBS 101466.</title>
        <authorList>
            <consortium name="The Broad Institute Genomics Platform"/>
            <person name="Cuomo C."/>
            <person name="de Hoog S."/>
            <person name="Gorbushina A."/>
            <person name="Walker B."/>
            <person name="Young S.K."/>
            <person name="Zeng Q."/>
            <person name="Gargeya S."/>
            <person name="Fitzgerald M."/>
            <person name="Haas B."/>
            <person name="Abouelleil A."/>
            <person name="Allen A.W."/>
            <person name="Alvarado L."/>
            <person name="Arachchi H.M."/>
            <person name="Berlin A.M."/>
            <person name="Chapman S.B."/>
            <person name="Gainer-Dewar J."/>
            <person name="Goldberg J."/>
            <person name="Griggs A."/>
            <person name="Gujja S."/>
            <person name="Hansen M."/>
            <person name="Howarth C."/>
            <person name="Imamovic A."/>
            <person name="Ireland A."/>
            <person name="Larimer J."/>
            <person name="McCowan C."/>
            <person name="Murphy C."/>
            <person name="Pearson M."/>
            <person name="Poon T.W."/>
            <person name="Priest M."/>
            <person name="Roberts A."/>
            <person name="Saif S."/>
            <person name="Shea T."/>
            <person name="Sisk P."/>
            <person name="Sykes S."/>
            <person name="Wortman J."/>
            <person name="Nusbaum C."/>
            <person name="Birren B."/>
        </authorList>
    </citation>
    <scope>NUCLEOTIDE SEQUENCE [LARGE SCALE GENOMIC DNA]</scope>
    <source>
        <strain evidence="2 3">CBS 101466</strain>
    </source>
</reference>
<feature type="domain" description="SGNH hydrolase-type esterase" evidence="1">
    <location>
        <begin position="183"/>
        <end position="378"/>
    </location>
</feature>
<dbReference type="HOGENOM" id="CLU_029872_0_1_1"/>
<protein>
    <recommendedName>
        <fullName evidence="1">SGNH hydrolase-type esterase domain-containing protein</fullName>
    </recommendedName>
</protein>
<dbReference type="STRING" id="1220924.W2S3M0"/>
<dbReference type="GeneID" id="19969134"/>
<dbReference type="PANTHER" id="PTHR43784:SF3">
    <property type="entry name" value="GDSL FAMILY LIPASE"/>
    <property type="match status" value="1"/>
</dbReference>
<dbReference type="eggNOG" id="ENOG502QVFK">
    <property type="taxonomic scope" value="Eukaryota"/>
</dbReference>
<dbReference type="Pfam" id="PF13472">
    <property type="entry name" value="Lipase_GDSL_2"/>
    <property type="match status" value="1"/>
</dbReference>
<proteinExistence type="predicted"/>
<dbReference type="InParanoid" id="W2S3M0"/>
<dbReference type="OrthoDB" id="10071171at2759"/>
<dbReference type="Gene3D" id="3.40.50.1110">
    <property type="entry name" value="SGNH hydrolase"/>
    <property type="match status" value="1"/>
</dbReference>
<dbReference type="PANTHER" id="PTHR43784">
    <property type="entry name" value="GDSL-LIKE LIPASE/ACYLHYDROLASE, PUTATIVE (AFU_ORTHOLOGUE AFUA_2G00820)-RELATED"/>
    <property type="match status" value="1"/>
</dbReference>